<dbReference type="OrthoDB" id="342717at2157"/>
<gene>
    <name evidence="2" type="ORF">SAMN05216218_1065</name>
</gene>
<dbReference type="Pfam" id="PF20587">
    <property type="entry name" value="DUF6789"/>
    <property type="match status" value="1"/>
</dbReference>
<evidence type="ECO:0000313" key="2">
    <source>
        <dbReference type="EMBL" id="SDF39948.1"/>
    </source>
</evidence>
<dbReference type="RefSeq" id="WP_092690811.1">
    <property type="nucleotide sequence ID" value="NZ_FNBK01000006.1"/>
</dbReference>
<keyword evidence="3" id="KW-1185">Reference proteome</keyword>
<keyword evidence="1" id="KW-1133">Transmembrane helix</keyword>
<keyword evidence="1" id="KW-0472">Membrane</keyword>
<dbReference type="InterPro" id="IPR046739">
    <property type="entry name" value="DUF6789"/>
</dbReference>
<feature type="transmembrane region" description="Helical" evidence="1">
    <location>
        <begin position="124"/>
        <end position="141"/>
    </location>
</feature>
<name>A0A1G7KRT3_9EURY</name>
<dbReference type="STRING" id="660518.SAMN05216218_1065"/>
<organism evidence="2 3">
    <name type="scientific">Halorientalis regularis</name>
    <dbReference type="NCBI Taxonomy" id="660518"/>
    <lineage>
        <taxon>Archaea</taxon>
        <taxon>Methanobacteriati</taxon>
        <taxon>Methanobacteriota</taxon>
        <taxon>Stenosarchaea group</taxon>
        <taxon>Halobacteria</taxon>
        <taxon>Halobacteriales</taxon>
        <taxon>Haloarculaceae</taxon>
        <taxon>Halorientalis</taxon>
    </lineage>
</organism>
<feature type="transmembrane region" description="Helical" evidence="1">
    <location>
        <begin position="147"/>
        <end position="172"/>
    </location>
</feature>
<reference evidence="3" key="1">
    <citation type="submission" date="2016-10" db="EMBL/GenBank/DDBJ databases">
        <authorList>
            <person name="Varghese N."/>
            <person name="Submissions S."/>
        </authorList>
    </citation>
    <scope>NUCLEOTIDE SEQUENCE [LARGE SCALE GENOMIC DNA]</scope>
    <source>
        <strain evidence="3">IBRC-M 10760</strain>
    </source>
</reference>
<dbReference type="EMBL" id="FNBK01000006">
    <property type="protein sequence ID" value="SDF39948.1"/>
    <property type="molecule type" value="Genomic_DNA"/>
</dbReference>
<keyword evidence="1" id="KW-0812">Transmembrane</keyword>
<proteinExistence type="predicted"/>
<evidence type="ECO:0000313" key="3">
    <source>
        <dbReference type="Proteomes" id="UP000199076"/>
    </source>
</evidence>
<sequence length="180" mass="18420">MADNDAQTSTEEFEPAVEGEVAEPDFAHLAGIVADGLIGALGGLVGTAAMSIGLFVASSLGAFDMASFGILADLTGLDVIFPANAVAVGFLVFLGGGMVTWPLLFAATAAYLPGERFATKGLPYGFVLWTGFVLAFSQGVGGGVLTLALYAVLTLVSHLAYGFSLGAVFDYLSDRPETLV</sequence>
<protein>
    <submittedName>
        <fullName evidence="2">Uncharacterized protein</fullName>
    </submittedName>
</protein>
<accession>A0A1G7KRT3</accession>
<feature type="transmembrane region" description="Helical" evidence="1">
    <location>
        <begin position="84"/>
        <end position="112"/>
    </location>
</feature>
<evidence type="ECO:0000256" key="1">
    <source>
        <dbReference type="SAM" id="Phobius"/>
    </source>
</evidence>
<dbReference type="AlphaFoldDB" id="A0A1G7KRT3"/>
<dbReference type="Proteomes" id="UP000199076">
    <property type="component" value="Unassembled WGS sequence"/>
</dbReference>